<evidence type="ECO:0000313" key="2">
    <source>
        <dbReference type="Proteomes" id="UP000017118"/>
    </source>
</evidence>
<sequence>MYNYEKIATYKDYLKRKIIFMKKKLIKGLSVFLIKDNFSFDIEN</sequence>
<dbReference type="HOGENOM" id="CLU_3214567_0_0_9"/>
<accession>U5MMN9</accession>
<organism evidence="1 2">
    <name type="scientific">Clostridium saccharobutylicum DSM 13864</name>
    <dbReference type="NCBI Taxonomy" id="1345695"/>
    <lineage>
        <taxon>Bacteria</taxon>
        <taxon>Bacillati</taxon>
        <taxon>Bacillota</taxon>
        <taxon>Clostridia</taxon>
        <taxon>Eubacteriales</taxon>
        <taxon>Clostridiaceae</taxon>
        <taxon>Clostridium</taxon>
    </lineage>
</organism>
<dbReference type="AlphaFoldDB" id="U5MMN9"/>
<dbReference type="RefSeq" id="WP_022744080.1">
    <property type="nucleotide sequence ID" value="NC_022571.1"/>
</dbReference>
<dbReference type="GeneID" id="79984059"/>
<dbReference type="EMBL" id="CP006721">
    <property type="protein sequence ID" value="AGX41793.1"/>
    <property type="molecule type" value="Genomic_DNA"/>
</dbReference>
<gene>
    <name evidence="1" type="ORF">CLSA_c07800</name>
</gene>
<dbReference type="Proteomes" id="UP000017118">
    <property type="component" value="Chromosome"/>
</dbReference>
<dbReference type="KEGG" id="csb:CLSA_c07800"/>
<proteinExistence type="predicted"/>
<reference evidence="1 2" key="1">
    <citation type="journal article" date="2013" name="Genome Announc.">
        <title>Complete Genome Sequence of the Solvent Producer Clostridium saccharobutylicum NCP262 (DSM 13864).</title>
        <authorList>
            <person name="Poehlein A."/>
            <person name="Hartwich K."/>
            <person name="Krabben P."/>
            <person name="Ehrenreich A."/>
            <person name="Liebl W."/>
            <person name="Durre P."/>
            <person name="Gottschalk G."/>
            <person name="Daniel R."/>
        </authorList>
    </citation>
    <scope>NUCLEOTIDE SEQUENCE [LARGE SCALE GENOMIC DNA]</scope>
    <source>
        <strain evidence="1">DSM 13864</strain>
    </source>
</reference>
<protein>
    <submittedName>
        <fullName evidence="1">Uncharacterized protein</fullName>
    </submittedName>
</protein>
<dbReference type="PATRIC" id="fig|1345695.3.peg.719"/>
<keyword evidence="2" id="KW-1185">Reference proteome</keyword>
<evidence type="ECO:0000313" key="1">
    <source>
        <dbReference type="EMBL" id="AGX41793.1"/>
    </source>
</evidence>
<name>U5MMN9_CLOSA</name>